<accession>A0A828U1I7</accession>
<dbReference type="AlphaFoldDB" id="A0A828U1I7"/>
<gene>
    <name evidence="1" type="ORF">ECDEC2D_4158</name>
</gene>
<proteinExistence type="predicted"/>
<dbReference type="Proteomes" id="UP000005272">
    <property type="component" value="Unassembled WGS sequence"/>
</dbReference>
<dbReference type="EMBL" id="AIFC01000036">
    <property type="protein sequence ID" value="EHU39919.1"/>
    <property type="molecule type" value="Genomic_DNA"/>
</dbReference>
<name>A0A828U1I7_ECOLX</name>
<organism evidence="1 2">
    <name type="scientific">Escherichia coli DEC2D</name>
    <dbReference type="NCBI Taxonomy" id="868141"/>
    <lineage>
        <taxon>Bacteria</taxon>
        <taxon>Pseudomonadati</taxon>
        <taxon>Pseudomonadota</taxon>
        <taxon>Gammaproteobacteria</taxon>
        <taxon>Enterobacterales</taxon>
        <taxon>Enterobacteriaceae</taxon>
        <taxon>Escherichia</taxon>
    </lineage>
</organism>
<evidence type="ECO:0000313" key="1">
    <source>
        <dbReference type="EMBL" id="EHU39919.1"/>
    </source>
</evidence>
<evidence type="ECO:0000313" key="2">
    <source>
        <dbReference type="Proteomes" id="UP000005272"/>
    </source>
</evidence>
<reference evidence="1 2" key="1">
    <citation type="journal article" date="2012" name="J. Bacteriol.">
        <title>Draft Genome Sequences of the Diarrheagenic Escherichia coli Collection.</title>
        <authorList>
            <person name="Hazen T.H."/>
            <person name="Sahl J.W."/>
            <person name="Redman J.C."/>
            <person name="Morris C.R."/>
            <person name="Daugherty S.C."/>
            <person name="Chibucos M.C."/>
            <person name="Sengamalay N.A."/>
            <person name="Fraser-Liggett C.M."/>
            <person name="Steinsland H."/>
            <person name="Whittam T.S."/>
            <person name="Whittam B."/>
            <person name="Manning S.D."/>
            <person name="Rasko D.A."/>
        </authorList>
    </citation>
    <scope>NUCLEOTIDE SEQUENCE [LARGE SCALE GENOMIC DNA]</scope>
    <source>
        <strain evidence="1 2">DEC2D</strain>
    </source>
</reference>
<protein>
    <submittedName>
        <fullName evidence="1">Uncharacterized protein</fullName>
    </submittedName>
</protein>
<comment type="caution">
    <text evidence="1">The sequence shown here is derived from an EMBL/GenBank/DDBJ whole genome shotgun (WGS) entry which is preliminary data.</text>
</comment>
<sequence>MSNQFRTFGRKRGDYSSFLQEQLIIGLHSDLLFVNICS</sequence>